<dbReference type="AlphaFoldDB" id="A0A8S0SMK1"/>
<gene>
    <name evidence="1" type="ORF">OLEA9_A001294</name>
</gene>
<sequence length="319" mass="35948">MAYSALRSLAQILHQTLNRDYQYLILDEKQQIESLVEKITSLQKDFSLQKITQEAETDIRDAAYIAEDIIESGIIERFRTKSAGHEDGITEKNLIRFDVVQKAFSSISASSRSELEIVGVGGIKKPCTFQTINGIRQLARTRQFKAWFLDPTSVLFPNITAEPYQDAIWAIQRLATCGTKIVIISYYSLMGASETMEEFRKRGFDTSLFAGAITKEDLESDYLERFDSWFDQIAAIFLKMYKSAMVMAGVDAADHCIVVGGKLHYIKDANAAGISSIFVTGNFGETTHGRHRFADITDVRSLAARYEAHPTYLLPSFTW</sequence>
<dbReference type="InterPro" id="IPR023214">
    <property type="entry name" value="HAD_sf"/>
</dbReference>
<dbReference type="InterPro" id="IPR036412">
    <property type="entry name" value="HAD-like_sf"/>
</dbReference>
<dbReference type="Gene3D" id="1.20.5.4130">
    <property type="match status" value="1"/>
</dbReference>
<keyword evidence="2" id="KW-1185">Reference proteome</keyword>
<comment type="caution">
    <text evidence="1">The sequence shown here is derived from an EMBL/GenBank/DDBJ whole genome shotgun (WGS) entry which is preliminary data.</text>
</comment>
<dbReference type="SUPFAM" id="SSF56784">
    <property type="entry name" value="HAD-like"/>
    <property type="match status" value="1"/>
</dbReference>
<evidence type="ECO:0000313" key="2">
    <source>
        <dbReference type="Proteomes" id="UP000594638"/>
    </source>
</evidence>
<dbReference type="Gramene" id="OE9A001294T2">
    <property type="protein sequence ID" value="OE9A001294C2"/>
    <property type="gene ID" value="OE9A001294"/>
</dbReference>
<reference evidence="1 2" key="1">
    <citation type="submission" date="2019-12" db="EMBL/GenBank/DDBJ databases">
        <authorList>
            <person name="Alioto T."/>
            <person name="Alioto T."/>
            <person name="Gomez Garrido J."/>
        </authorList>
    </citation>
    <scope>NUCLEOTIDE SEQUENCE [LARGE SCALE GENOMIC DNA]</scope>
</reference>
<accession>A0A8S0SMK1</accession>
<name>A0A8S0SMK1_OLEEU</name>
<proteinExistence type="predicted"/>
<dbReference type="Gene3D" id="3.40.50.1000">
    <property type="entry name" value="HAD superfamily/HAD-like"/>
    <property type="match status" value="1"/>
</dbReference>
<dbReference type="Proteomes" id="UP000594638">
    <property type="component" value="Unassembled WGS sequence"/>
</dbReference>
<dbReference type="OrthoDB" id="926740at2759"/>
<organism evidence="1 2">
    <name type="scientific">Olea europaea subsp. europaea</name>
    <dbReference type="NCBI Taxonomy" id="158383"/>
    <lineage>
        <taxon>Eukaryota</taxon>
        <taxon>Viridiplantae</taxon>
        <taxon>Streptophyta</taxon>
        <taxon>Embryophyta</taxon>
        <taxon>Tracheophyta</taxon>
        <taxon>Spermatophyta</taxon>
        <taxon>Magnoliopsida</taxon>
        <taxon>eudicotyledons</taxon>
        <taxon>Gunneridae</taxon>
        <taxon>Pentapetalae</taxon>
        <taxon>asterids</taxon>
        <taxon>lamiids</taxon>
        <taxon>Lamiales</taxon>
        <taxon>Oleaceae</taxon>
        <taxon>Oleeae</taxon>
        <taxon>Olea</taxon>
    </lineage>
</organism>
<dbReference type="EMBL" id="CACTIH010005442">
    <property type="protein sequence ID" value="CAA2992825.1"/>
    <property type="molecule type" value="Genomic_DNA"/>
</dbReference>
<protein>
    <submittedName>
        <fullName evidence="1">Uncharacterized protein</fullName>
    </submittedName>
</protein>
<evidence type="ECO:0000313" key="1">
    <source>
        <dbReference type="EMBL" id="CAA2992825.1"/>
    </source>
</evidence>